<protein>
    <submittedName>
        <fullName evidence="3">Uncharacterized protein</fullName>
    </submittedName>
</protein>
<keyword evidence="4" id="KW-1185">Reference proteome</keyword>
<dbReference type="eggNOG" id="ENOG5030MM0">
    <property type="taxonomic scope" value="Bacteria"/>
</dbReference>
<name>A6TVL2_ALKMQ</name>
<dbReference type="KEGG" id="amt:Amet_4149"/>
<accession>A6TVL2</accession>
<keyword evidence="1" id="KW-0175">Coiled coil</keyword>
<dbReference type="HOGENOM" id="CLU_828058_0_0_9"/>
<evidence type="ECO:0000256" key="2">
    <source>
        <dbReference type="SAM" id="SignalP"/>
    </source>
</evidence>
<gene>
    <name evidence="3" type="ordered locus">Amet_4149</name>
</gene>
<reference evidence="4" key="1">
    <citation type="journal article" date="2016" name="Genome Announc.">
        <title>Complete genome sequence of Alkaliphilus metalliredigens strain QYMF, an alkaliphilic and metal-reducing bacterium isolated from borax-contaminated leachate ponds.</title>
        <authorList>
            <person name="Hwang C."/>
            <person name="Copeland A."/>
            <person name="Lucas S."/>
            <person name="Lapidus A."/>
            <person name="Barry K."/>
            <person name="Detter J.C."/>
            <person name="Glavina Del Rio T."/>
            <person name="Hammon N."/>
            <person name="Israni S."/>
            <person name="Dalin E."/>
            <person name="Tice H."/>
            <person name="Pitluck S."/>
            <person name="Chertkov O."/>
            <person name="Brettin T."/>
            <person name="Bruce D."/>
            <person name="Han C."/>
            <person name="Schmutz J."/>
            <person name="Larimer F."/>
            <person name="Land M.L."/>
            <person name="Hauser L."/>
            <person name="Kyrpides N."/>
            <person name="Mikhailova N."/>
            <person name="Ye Q."/>
            <person name="Zhou J."/>
            <person name="Richardson P."/>
            <person name="Fields M.W."/>
        </authorList>
    </citation>
    <scope>NUCLEOTIDE SEQUENCE [LARGE SCALE GENOMIC DNA]</scope>
    <source>
        <strain evidence="4">QYMF</strain>
    </source>
</reference>
<dbReference type="PROSITE" id="PS51257">
    <property type="entry name" value="PROKAR_LIPOPROTEIN"/>
    <property type="match status" value="1"/>
</dbReference>
<feature type="signal peptide" evidence="2">
    <location>
        <begin position="1"/>
        <end position="25"/>
    </location>
</feature>
<evidence type="ECO:0000313" key="4">
    <source>
        <dbReference type="Proteomes" id="UP000001572"/>
    </source>
</evidence>
<dbReference type="EMBL" id="CP000724">
    <property type="protein sequence ID" value="ABR50230.1"/>
    <property type="molecule type" value="Genomic_DNA"/>
</dbReference>
<keyword evidence="2" id="KW-0732">Signal</keyword>
<dbReference type="AlphaFoldDB" id="A6TVL2"/>
<organism evidence="3 4">
    <name type="scientific">Alkaliphilus metalliredigens (strain QYMF)</name>
    <dbReference type="NCBI Taxonomy" id="293826"/>
    <lineage>
        <taxon>Bacteria</taxon>
        <taxon>Bacillati</taxon>
        <taxon>Bacillota</taxon>
        <taxon>Clostridia</taxon>
        <taxon>Peptostreptococcales</taxon>
        <taxon>Natronincolaceae</taxon>
        <taxon>Alkaliphilus</taxon>
    </lineage>
</organism>
<proteinExistence type="predicted"/>
<sequence length="326" mass="37932">MNNKSIMKRIFPSILFLMISLLLFSCSPSPERPEEEHNPNNTPETPQVLEEMEEELLNLMHDLDSIEGIQVAMLEEENEKMEEDMEESYVLKSEEDEVVLAEEHDEGEEETKENGVDVQRLIHEHQLIGILLGAEDIEGNLDLDELPPADMEALWFELNNLIDELHRKWNVLEPELQKAKVDRSDIEEFEEQLDRLSLTVLDQEIMESLFHSNQLTFLLAKYRGNFDDDLPNEIPKMKFYIRESVLLAANDNFVEAVDAVESAQELEEQIRHILIKEDAEDVVQKFQLSIDDLIHELNNEDFYLTQIKAPIVIKNIMLMDETFSAH</sequence>
<evidence type="ECO:0000313" key="3">
    <source>
        <dbReference type="EMBL" id="ABR50230.1"/>
    </source>
</evidence>
<evidence type="ECO:0000256" key="1">
    <source>
        <dbReference type="SAM" id="Coils"/>
    </source>
</evidence>
<dbReference type="Proteomes" id="UP000001572">
    <property type="component" value="Chromosome"/>
</dbReference>
<feature type="coiled-coil region" evidence="1">
    <location>
        <begin position="49"/>
        <end position="91"/>
    </location>
</feature>
<feature type="chain" id="PRO_5039460032" evidence="2">
    <location>
        <begin position="26"/>
        <end position="326"/>
    </location>
</feature>